<dbReference type="Pfam" id="PF00001">
    <property type="entry name" value="7tm_1"/>
    <property type="match status" value="2"/>
</dbReference>
<dbReference type="GeneID" id="101848449"/>
<feature type="transmembrane region" description="Helical" evidence="9">
    <location>
        <begin position="320"/>
        <end position="342"/>
    </location>
</feature>
<feature type="compositionally biased region" description="Polar residues" evidence="8">
    <location>
        <begin position="692"/>
        <end position="702"/>
    </location>
</feature>
<keyword evidence="7" id="KW-0807">Transducer</keyword>
<dbReference type="RefSeq" id="XP_005103907.1">
    <property type="nucleotide sequence ID" value="XM_005103850.2"/>
</dbReference>
<dbReference type="InterPro" id="IPR000276">
    <property type="entry name" value="GPCR_Rhodpsn"/>
</dbReference>
<evidence type="ECO:0000256" key="1">
    <source>
        <dbReference type="ARBA" id="ARBA00004651"/>
    </source>
</evidence>
<keyword evidence="4 9" id="KW-1133">Transmembrane helix</keyword>
<reference evidence="12" key="1">
    <citation type="submission" date="2025-08" db="UniProtKB">
        <authorList>
            <consortium name="RefSeq"/>
        </authorList>
    </citation>
    <scope>IDENTIFICATION</scope>
</reference>
<evidence type="ECO:0000256" key="7">
    <source>
        <dbReference type="RuleBase" id="RU000688"/>
    </source>
</evidence>
<keyword evidence="5 9" id="KW-0472">Membrane</keyword>
<feature type="transmembrane region" description="Helical" evidence="9">
    <location>
        <begin position="228"/>
        <end position="249"/>
    </location>
</feature>
<dbReference type="PANTHER" id="PTHR24241">
    <property type="entry name" value="NEUROPEPTIDE RECEPTOR-RELATED G-PROTEIN COUPLED RECEPTOR"/>
    <property type="match status" value="1"/>
</dbReference>
<evidence type="ECO:0000313" key="12">
    <source>
        <dbReference type="RefSeq" id="XP_005103907.1"/>
    </source>
</evidence>
<dbReference type="Gene3D" id="1.20.1070.10">
    <property type="entry name" value="Rhodopsin 7-helix transmembrane proteins"/>
    <property type="match status" value="2"/>
</dbReference>
<comment type="subcellular location">
    <subcellularLocation>
        <location evidence="1">Cell membrane</location>
        <topology evidence="1">Multi-pass membrane protein</topology>
    </subcellularLocation>
</comment>
<feature type="region of interest" description="Disordered" evidence="8">
    <location>
        <begin position="520"/>
        <end position="562"/>
    </location>
</feature>
<feature type="region of interest" description="Disordered" evidence="8">
    <location>
        <begin position="909"/>
        <end position="929"/>
    </location>
</feature>
<feature type="compositionally biased region" description="Polar residues" evidence="8">
    <location>
        <begin position="665"/>
        <end position="675"/>
    </location>
</feature>
<evidence type="ECO:0000259" key="10">
    <source>
        <dbReference type="PROSITE" id="PS50262"/>
    </source>
</evidence>
<evidence type="ECO:0000256" key="5">
    <source>
        <dbReference type="ARBA" id="ARBA00023136"/>
    </source>
</evidence>
<evidence type="ECO:0000256" key="3">
    <source>
        <dbReference type="ARBA" id="ARBA00022692"/>
    </source>
</evidence>
<dbReference type="PRINTS" id="PR00237">
    <property type="entry name" value="GPCRRHODOPSN"/>
</dbReference>
<feature type="transmembrane region" description="Helical" evidence="9">
    <location>
        <begin position="190"/>
        <end position="208"/>
    </location>
</feature>
<accession>A0ABM0JXK4</accession>
<organism evidence="11 12">
    <name type="scientific">Aplysia californica</name>
    <name type="common">California sea hare</name>
    <dbReference type="NCBI Taxonomy" id="6500"/>
    <lineage>
        <taxon>Eukaryota</taxon>
        <taxon>Metazoa</taxon>
        <taxon>Spiralia</taxon>
        <taxon>Lophotrochozoa</taxon>
        <taxon>Mollusca</taxon>
        <taxon>Gastropoda</taxon>
        <taxon>Heterobranchia</taxon>
        <taxon>Euthyneura</taxon>
        <taxon>Tectipleura</taxon>
        <taxon>Aplysiida</taxon>
        <taxon>Aplysioidea</taxon>
        <taxon>Aplysiidae</taxon>
        <taxon>Aplysia</taxon>
    </lineage>
</organism>
<evidence type="ECO:0000256" key="4">
    <source>
        <dbReference type="ARBA" id="ARBA00022989"/>
    </source>
</evidence>
<dbReference type="PROSITE" id="PS00237">
    <property type="entry name" value="G_PROTEIN_RECEP_F1_1"/>
    <property type="match status" value="1"/>
</dbReference>
<protein>
    <submittedName>
        <fullName evidence="12">Uncharacterized protein LOC101848449</fullName>
    </submittedName>
</protein>
<proteinExistence type="inferred from homology"/>
<evidence type="ECO:0000313" key="11">
    <source>
        <dbReference type="Proteomes" id="UP000694888"/>
    </source>
</evidence>
<feature type="transmembrane region" description="Helical" evidence="9">
    <location>
        <begin position="965"/>
        <end position="991"/>
    </location>
</feature>
<comment type="similarity">
    <text evidence="7">Belongs to the G-protein coupled receptor 1 family.</text>
</comment>
<keyword evidence="6 7" id="KW-0675">Receptor</keyword>
<feature type="compositionally biased region" description="Low complexity" evidence="8">
    <location>
        <begin position="917"/>
        <end position="928"/>
    </location>
</feature>
<dbReference type="SUPFAM" id="SSF81321">
    <property type="entry name" value="Family A G protein-coupled receptor-like"/>
    <property type="match status" value="1"/>
</dbReference>
<feature type="compositionally biased region" description="Polar residues" evidence="8">
    <location>
        <begin position="51"/>
        <end position="65"/>
    </location>
</feature>
<feature type="compositionally biased region" description="Acidic residues" evidence="8">
    <location>
        <begin position="676"/>
        <end position="691"/>
    </location>
</feature>
<feature type="region of interest" description="Disordered" evidence="8">
    <location>
        <begin position="665"/>
        <end position="702"/>
    </location>
</feature>
<sequence>MATTNTSSTSPPPGTTTTPEETGATTTTEIPDTINSITSHPDAETPPLGGASSTRDVPSGSTSSRYPPIEFDFLDTIQPSDLYLPDGDVDSFFTTTISPLSNGTVSLCLNVGKSNVTANISVAHNLCAGGNEEVTQEFSDSDLWAENEHFAETVIPAMVFVGLLMVIGILGNLLVVYVYGFRFKSATQHFLIVCLACFDLLMGALAMPTEIADMRYHHTFDSAFACKLLRFITMFSSISSSFTLVTIAVDRHKRVTRPLTKQMAMRKAKVWEVINVLAALFFSWPTLVLTGLRTSETRVPDLLGTDCSFSDEYRFTKFPLVYNVVLGTGFLTLITIIGVLYFRIWKTVKGHRVHMSKIPRSSQSGTSAYEIRKEEIDVGASAREGNLSRPEGNPYCVLSRNSGGMMDQDLSPQLSIQTADSPLSPRTARAICDVTEVVGEKNGESDNDSRLLQLVLTNGKDRNATALFTKPKRSTKKRGTASMKERNFKLGDVITCSNCHQTLDKCGVFCAPQLKKKKATSLKLPPKSYQAQDSNLLPHKQHPATPAPVMASPAVTSSPSLSYKSLKGSPMLRARALNPQNSLSLSIKSEDLRPMSSLLDSVSKSLADSSKMSALTTMLPTLDGHCEEMASGPNVSTAVPCLGTVSSTGGREIVSDRHGLTLDGNRNVSSLSTDVSLEEPIEEEQSGDETSSDFVRFQHSPNDSIGNGPCQCVGPKREAATAAVFCQRHHLEVIVDDNETSDTNNEEIDDISQLSPIQRDRYEIRNTSGGNTDESFKDNITQRKCLCSAKDDIDICTCSQPHNNAVHLLQAESERNAAGSNRFSVTGSLPEVSPANGISAAQSFSSFQQKSLPMAIPERFREEFKEQVFASPSDLYKNNGQENNSCNDLSDPIGSQRIEFTRTGFTRTGFDSPIAQSPNPNRRSTSPSVLENCRIKSGSMASLDNLTMSRGKNKSESRRIDKTTVVAFAVSSVFVLSFVPYLTLMFVRAFIKDFDYNLDGAALWLYNIFVRFYFLNSALNPILYGLLNERFRQECRRLLRCCGNNKKTDDCV</sequence>
<evidence type="ECO:0000256" key="6">
    <source>
        <dbReference type="ARBA" id="ARBA00023170"/>
    </source>
</evidence>
<dbReference type="Proteomes" id="UP000694888">
    <property type="component" value="Unplaced"/>
</dbReference>
<keyword evidence="7" id="KW-0297">G-protein coupled receptor</keyword>
<feature type="domain" description="G-protein coupled receptors family 1 profile" evidence="10">
    <location>
        <begin position="962"/>
        <end position="1024"/>
    </location>
</feature>
<evidence type="ECO:0000256" key="2">
    <source>
        <dbReference type="ARBA" id="ARBA00022475"/>
    </source>
</evidence>
<keyword evidence="3 7" id="KW-0812">Transmembrane</keyword>
<feature type="transmembrane region" description="Helical" evidence="9">
    <location>
        <begin position="270"/>
        <end position="292"/>
    </location>
</feature>
<feature type="compositionally biased region" description="Low complexity" evidence="8">
    <location>
        <begin position="1"/>
        <end position="36"/>
    </location>
</feature>
<dbReference type="PANTHER" id="PTHR24241:SF76">
    <property type="entry name" value="NEUROPEPTIDE SIFAMIDE RECEPTOR"/>
    <property type="match status" value="1"/>
</dbReference>
<dbReference type="CDD" id="cd00637">
    <property type="entry name" value="7tm_classA_rhodopsin-like"/>
    <property type="match status" value="2"/>
</dbReference>
<feature type="domain" description="G-protein coupled receptors family 1 profile" evidence="10">
    <location>
        <begin position="171"/>
        <end position="349"/>
    </location>
</feature>
<feature type="transmembrane region" description="Helical" evidence="9">
    <location>
        <begin position="1003"/>
        <end position="1027"/>
    </location>
</feature>
<evidence type="ECO:0000256" key="9">
    <source>
        <dbReference type="SAM" id="Phobius"/>
    </source>
</evidence>
<feature type="transmembrane region" description="Helical" evidence="9">
    <location>
        <begin position="157"/>
        <end position="178"/>
    </location>
</feature>
<dbReference type="PROSITE" id="PS50262">
    <property type="entry name" value="G_PROTEIN_RECEP_F1_2"/>
    <property type="match status" value="2"/>
</dbReference>
<evidence type="ECO:0000256" key="8">
    <source>
        <dbReference type="SAM" id="MobiDB-lite"/>
    </source>
</evidence>
<keyword evidence="11" id="KW-1185">Reference proteome</keyword>
<feature type="region of interest" description="Disordered" evidence="8">
    <location>
        <begin position="1"/>
        <end position="68"/>
    </location>
</feature>
<gene>
    <name evidence="12" type="primary">LOC101848449</name>
</gene>
<keyword evidence="2" id="KW-1003">Cell membrane</keyword>
<name>A0ABM0JXK4_APLCA</name>
<dbReference type="InterPro" id="IPR017452">
    <property type="entry name" value="GPCR_Rhodpsn_7TM"/>
</dbReference>